<reference evidence="3 4" key="1">
    <citation type="journal article" date="2020" name="G3 (Bethesda)">
        <title>Improved Reference Genome for Cyclotella cryptica CCMP332, a Model for Cell Wall Morphogenesis, Salinity Adaptation, and Lipid Production in Diatoms (Bacillariophyta).</title>
        <authorList>
            <person name="Roberts W.R."/>
            <person name="Downey K.M."/>
            <person name="Ruck E.C."/>
            <person name="Traller J.C."/>
            <person name="Alverson A.J."/>
        </authorList>
    </citation>
    <scope>NUCLEOTIDE SEQUENCE [LARGE SCALE GENOMIC DNA]</scope>
    <source>
        <strain evidence="3 4">CCMP332</strain>
    </source>
</reference>
<protein>
    <recommendedName>
        <fullName evidence="2">t-SNARE coiled-coil homology domain-containing protein</fullName>
    </recommendedName>
</protein>
<gene>
    <name evidence="3" type="ORF">HJC23_008767</name>
</gene>
<dbReference type="EMBL" id="JABMIG020000207">
    <property type="protein sequence ID" value="KAL3785879.1"/>
    <property type="molecule type" value="Genomic_DNA"/>
</dbReference>
<dbReference type="SUPFAM" id="SSF58038">
    <property type="entry name" value="SNARE fusion complex"/>
    <property type="match status" value="1"/>
</dbReference>
<dbReference type="PROSITE" id="PS50192">
    <property type="entry name" value="T_SNARE"/>
    <property type="match status" value="1"/>
</dbReference>
<evidence type="ECO:0000313" key="3">
    <source>
        <dbReference type="EMBL" id="KAL3785879.1"/>
    </source>
</evidence>
<organism evidence="3 4">
    <name type="scientific">Cyclotella cryptica</name>
    <dbReference type="NCBI Taxonomy" id="29204"/>
    <lineage>
        <taxon>Eukaryota</taxon>
        <taxon>Sar</taxon>
        <taxon>Stramenopiles</taxon>
        <taxon>Ochrophyta</taxon>
        <taxon>Bacillariophyta</taxon>
        <taxon>Coscinodiscophyceae</taxon>
        <taxon>Thalassiosirophycidae</taxon>
        <taxon>Stephanodiscales</taxon>
        <taxon>Stephanodiscaceae</taxon>
        <taxon>Cyclotella</taxon>
    </lineage>
</organism>
<dbReference type="CDD" id="cd15840">
    <property type="entry name" value="SNARE_Qa"/>
    <property type="match status" value="1"/>
</dbReference>
<comment type="caution">
    <text evidence="3">The sequence shown here is derived from an EMBL/GenBank/DDBJ whole genome shotgun (WGS) entry which is preliminary data.</text>
</comment>
<dbReference type="PANTHER" id="PTHR19957:SF38">
    <property type="entry name" value="LD27581P"/>
    <property type="match status" value="1"/>
</dbReference>
<dbReference type="Gene3D" id="1.20.5.110">
    <property type="match status" value="1"/>
</dbReference>
<sequence length="220" mass="24983">MSFRDISRRSGNGTPTPPKRRLSDRNAGAEYSPALGRLSQNSFRKSALQASNDGFPYKTPYGGESSDSRFNSQIASRDESSLHQLRVQQREEDYAIQVMREREEELRDINRRMHVVNQIYKDLGEVVDQQQEQIDVIENRFGMATDNTRRGLEQLEKANAKHSTQAKGNDDVENETEAQDKCQFFFVKYVQQKISSLGKMMSVCGGSASVGYSLGENDQR</sequence>
<accession>A0ABD3PDQ5</accession>
<dbReference type="PANTHER" id="PTHR19957">
    <property type="entry name" value="SYNTAXIN"/>
    <property type="match status" value="1"/>
</dbReference>
<feature type="compositionally biased region" description="Polar residues" evidence="1">
    <location>
        <begin position="38"/>
        <end position="52"/>
    </location>
</feature>
<dbReference type="AlphaFoldDB" id="A0ABD3PDQ5"/>
<proteinExistence type="predicted"/>
<dbReference type="InterPro" id="IPR000727">
    <property type="entry name" value="T_SNARE_dom"/>
</dbReference>
<feature type="domain" description="T-SNARE coiled-coil homology" evidence="2">
    <location>
        <begin position="96"/>
        <end position="158"/>
    </location>
</feature>
<dbReference type="SMART" id="SM00397">
    <property type="entry name" value="t_SNARE"/>
    <property type="match status" value="1"/>
</dbReference>
<dbReference type="InterPro" id="IPR045242">
    <property type="entry name" value="Syntaxin"/>
</dbReference>
<feature type="region of interest" description="Disordered" evidence="1">
    <location>
        <begin position="1"/>
        <end position="86"/>
    </location>
</feature>
<keyword evidence="4" id="KW-1185">Reference proteome</keyword>
<evidence type="ECO:0000256" key="1">
    <source>
        <dbReference type="SAM" id="MobiDB-lite"/>
    </source>
</evidence>
<evidence type="ECO:0000313" key="4">
    <source>
        <dbReference type="Proteomes" id="UP001516023"/>
    </source>
</evidence>
<dbReference type="Proteomes" id="UP001516023">
    <property type="component" value="Unassembled WGS sequence"/>
</dbReference>
<name>A0ABD3PDQ5_9STRA</name>
<evidence type="ECO:0000259" key="2">
    <source>
        <dbReference type="PROSITE" id="PS50192"/>
    </source>
</evidence>